<dbReference type="InterPro" id="IPR033985">
    <property type="entry name" value="SusD-like_N"/>
</dbReference>
<organism evidence="8 9">
    <name type="scientific">Prevotella illustrans</name>
    <dbReference type="NCBI Taxonomy" id="2800387"/>
    <lineage>
        <taxon>Bacteria</taxon>
        <taxon>Pseudomonadati</taxon>
        <taxon>Bacteroidota</taxon>
        <taxon>Bacteroidia</taxon>
        <taxon>Bacteroidales</taxon>
        <taxon>Prevotellaceae</taxon>
        <taxon>Prevotella</taxon>
    </lineage>
</organism>
<keyword evidence="9" id="KW-1185">Reference proteome</keyword>
<name>A0ABS3M8F5_9BACT</name>
<dbReference type="Pfam" id="PF14322">
    <property type="entry name" value="SusD-like_3"/>
    <property type="match status" value="1"/>
</dbReference>
<feature type="domain" description="SusD-like N-terminal" evidence="7">
    <location>
        <begin position="73"/>
        <end position="245"/>
    </location>
</feature>
<feature type="domain" description="RagB/SusD" evidence="6">
    <location>
        <begin position="364"/>
        <end position="462"/>
    </location>
</feature>
<evidence type="ECO:0000256" key="3">
    <source>
        <dbReference type="ARBA" id="ARBA00022729"/>
    </source>
</evidence>
<dbReference type="Proteomes" id="UP000664265">
    <property type="component" value="Unassembled WGS sequence"/>
</dbReference>
<keyword evidence="3" id="KW-0732">Signal</keyword>
<evidence type="ECO:0000256" key="4">
    <source>
        <dbReference type="ARBA" id="ARBA00023136"/>
    </source>
</evidence>
<evidence type="ECO:0000259" key="7">
    <source>
        <dbReference type="Pfam" id="PF14322"/>
    </source>
</evidence>
<comment type="similarity">
    <text evidence="2">Belongs to the SusD family.</text>
</comment>
<dbReference type="RefSeq" id="WP_107580951.1">
    <property type="nucleotide sequence ID" value="NZ_JAERMS010000065.1"/>
</dbReference>
<proteinExistence type="inferred from homology"/>
<dbReference type="PROSITE" id="PS51257">
    <property type="entry name" value="PROKAR_LIPOPROTEIN"/>
    <property type="match status" value="1"/>
</dbReference>
<dbReference type="SUPFAM" id="SSF48452">
    <property type="entry name" value="TPR-like"/>
    <property type="match status" value="1"/>
</dbReference>
<keyword evidence="5" id="KW-0998">Cell outer membrane</keyword>
<dbReference type="InterPro" id="IPR011990">
    <property type="entry name" value="TPR-like_helical_dom_sf"/>
</dbReference>
<evidence type="ECO:0000313" key="9">
    <source>
        <dbReference type="Proteomes" id="UP000664265"/>
    </source>
</evidence>
<gene>
    <name evidence="8" type="ORF">JHU38_11955</name>
</gene>
<keyword evidence="4" id="KW-0472">Membrane</keyword>
<dbReference type="Pfam" id="PF07980">
    <property type="entry name" value="SusD_RagB"/>
    <property type="match status" value="1"/>
</dbReference>
<evidence type="ECO:0000256" key="5">
    <source>
        <dbReference type="ARBA" id="ARBA00023237"/>
    </source>
</evidence>
<evidence type="ECO:0000259" key="6">
    <source>
        <dbReference type="Pfam" id="PF07980"/>
    </source>
</evidence>
<accession>A0ABS3M8F5</accession>
<sequence length="504" mass="57080">MTIKYIQNSIILGLTILMTACGLDLEPENTYVDEKVYRNEKTALAALVGNYVRLNVFLSGAPQDQNNYSNSGYTFELGDLATDNLKVRATSPTFVAVEKSQYTSNEHDNFLYQIWHWGYNAIDYSNNIIRGVTQYGQYAEPIKRQHIAEAKFIRAYVYFQLLAIFGDQALLGNDAADGVVLTLDPYSGYNPKNSKGRSTNAECWQQIIKDLTEALPDLPEAVPAASSRVRATKSVAQSLLSRVYLYKASYKGNQEELKLSADYAHAVLQNTAYQFSSSSSEYSNNLFPSNEFSQGGSHPDPTTYSTELIFFEPSRIYAKRYPNGMAYYRKISFYIPQTAIDCYEADDVRRTDLIRHGSTSDNPNDYTTTKYYGGKYDDVIYLRLAEIKLNYAEALVRSSNSISQEAIDQLNDVHQRAFPNDKKPALYTAADFPTTEALLRAILKERRMELAYEGQYRWDLMRTNNLLGDATLGAIAPNRWNLPVPEYEIRITDGLIKQNSGYNQ</sequence>
<evidence type="ECO:0000313" key="8">
    <source>
        <dbReference type="EMBL" id="MBO1364464.1"/>
    </source>
</evidence>
<dbReference type="EMBL" id="JAERMS010000065">
    <property type="protein sequence ID" value="MBO1364464.1"/>
    <property type="molecule type" value="Genomic_DNA"/>
</dbReference>
<evidence type="ECO:0000256" key="1">
    <source>
        <dbReference type="ARBA" id="ARBA00004442"/>
    </source>
</evidence>
<dbReference type="InterPro" id="IPR012944">
    <property type="entry name" value="SusD_RagB_dom"/>
</dbReference>
<evidence type="ECO:0000256" key="2">
    <source>
        <dbReference type="ARBA" id="ARBA00006275"/>
    </source>
</evidence>
<protein>
    <submittedName>
        <fullName evidence="8">RagB/SusD family nutrient uptake outer membrane protein</fullName>
    </submittedName>
</protein>
<comment type="subcellular location">
    <subcellularLocation>
        <location evidence="1">Cell outer membrane</location>
    </subcellularLocation>
</comment>
<comment type="caution">
    <text evidence="8">The sequence shown here is derived from an EMBL/GenBank/DDBJ whole genome shotgun (WGS) entry which is preliminary data.</text>
</comment>
<reference evidence="8 9" key="1">
    <citation type="submission" date="2021-01" db="EMBL/GenBank/DDBJ databases">
        <title>Prevotella A2931 sp. nov.</title>
        <authorList>
            <person name="Buhl M."/>
            <person name="Oberhettinger P."/>
        </authorList>
    </citation>
    <scope>NUCLEOTIDE SEQUENCE [LARGE SCALE GENOMIC DNA]</scope>
    <source>
        <strain evidence="8 9">A2931</strain>
    </source>
</reference>
<dbReference type="Gene3D" id="1.25.40.390">
    <property type="match status" value="1"/>
</dbReference>